<gene>
    <name evidence="1" type="ORF">PIB30_054959</name>
</gene>
<evidence type="ECO:0000313" key="2">
    <source>
        <dbReference type="Proteomes" id="UP001341840"/>
    </source>
</evidence>
<sequence length="108" mass="12202">MSNNLTEILWYCFHVGFPRKFLSHRHNSTITQLASTANQCPYVIVDPLTTHPLPWQCGPIMRIYLSTFQIISSYPSVKEVTSATSESFAELAPPGQYLLVCSDFPHLV</sequence>
<name>A0ABU6RJ02_9FABA</name>
<dbReference type="Proteomes" id="UP001341840">
    <property type="component" value="Unassembled WGS sequence"/>
</dbReference>
<proteinExistence type="predicted"/>
<organism evidence="1 2">
    <name type="scientific">Stylosanthes scabra</name>
    <dbReference type="NCBI Taxonomy" id="79078"/>
    <lineage>
        <taxon>Eukaryota</taxon>
        <taxon>Viridiplantae</taxon>
        <taxon>Streptophyta</taxon>
        <taxon>Embryophyta</taxon>
        <taxon>Tracheophyta</taxon>
        <taxon>Spermatophyta</taxon>
        <taxon>Magnoliopsida</taxon>
        <taxon>eudicotyledons</taxon>
        <taxon>Gunneridae</taxon>
        <taxon>Pentapetalae</taxon>
        <taxon>rosids</taxon>
        <taxon>fabids</taxon>
        <taxon>Fabales</taxon>
        <taxon>Fabaceae</taxon>
        <taxon>Papilionoideae</taxon>
        <taxon>50 kb inversion clade</taxon>
        <taxon>dalbergioids sensu lato</taxon>
        <taxon>Dalbergieae</taxon>
        <taxon>Pterocarpus clade</taxon>
        <taxon>Stylosanthes</taxon>
    </lineage>
</organism>
<reference evidence="1 2" key="1">
    <citation type="journal article" date="2023" name="Plants (Basel)">
        <title>Bridging the Gap: Combining Genomics and Transcriptomics Approaches to Understand Stylosanthes scabra, an Orphan Legume from the Brazilian Caatinga.</title>
        <authorList>
            <person name="Ferreira-Neto J.R.C."/>
            <person name="da Silva M.D."/>
            <person name="Binneck E."/>
            <person name="de Melo N.F."/>
            <person name="da Silva R.H."/>
            <person name="de Melo A.L.T.M."/>
            <person name="Pandolfi V."/>
            <person name="Bustamante F.O."/>
            <person name="Brasileiro-Vidal A.C."/>
            <person name="Benko-Iseppon A.M."/>
        </authorList>
    </citation>
    <scope>NUCLEOTIDE SEQUENCE [LARGE SCALE GENOMIC DNA]</scope>
    <source>
        <tissue evidence="1">Leaves</tissue>
    </source>
</reference>
<protein>
    <submittedName>
        <fullName evidence="1">Uncharacterized protein</fullName>
    </submittedName>
</protein>
<keyword evidence="2" id="KW-1185">Reference proteome</keyword>
<comment type="caution">
    <text evidence="1">The sequence shown here is derived from an EMBL/GenBank/DDBJ whole genome shotgun (WGS) entry which is preliminary data.</text>
</comment>
<dbReference type="EMBL" id="JASCZI010030632">
    <property type="protein sequence ID" value="MED6124007.1"/>
    <property type="molecule type" value="Genomic_DNA"/>
</dbReference>
<accession>A0ABU6RJ02</accession>
<evidence type="ECO:0000313" key="1">
    <source>
        <dbReference type="EMBL" id="MED6124007.1"/>
    </source>
</evidence>